<feature type="domain" description="Polysaccharide pyruvyl transferase" evidence="1">
    <location>
        <begin position="21"/>
        <end position="278"/>
    </location>
</feature>
<dbReference type="Proteomes" id="UP001165587">
    <property type="component" value="Unassembled WGS sequence"/>
</dbReference>
<keyword evidence="2" id="KW-0808">Transferase</keyword>
<evidence type="ECO:0000313" key="3">
    <source>
        <dbReference type="Proteomes" id="UP001165587"/>
    </source>
</evidence>
<dbReference type="InterPro" id="IPR007345">
    <property type="entry name" value="Polysacch_pyruvyl_Trfase"/>
</dbReference>
<keyword evidence="3" id="KW-1185">Reference proteome</keyword>
<sequence>MTNDRSRQRTVFCSISAQPDNLGDIAIRQALLDLFKRAGNPIVVFTGGMPASYLGAFDLPSTATVVTSQGAFIRSFLGACLRRRAHLVFAPGPFAAKGGRNLVKSLASLGNVVLTRASGGAVVSLGRAIRGSNRLDLRILRSSVRLMNLFVARDVLSPGILRLPVEVAPDLALSGIPASPAHTERSYVVISLRGDRPINRDVLADVVDQTREAGLVPVFVTQVRRDDENHRMLAAEFDAEICDWTTESHAEQFERIERIYSKAHTVFSDRLHAVIFGLRHVAFPIAYRHDGADKITPTLAHLLPLKVQDSHEKHLSVRISEPESSRNRLEAAVLKSSADLERVFERVIRLLTSR</sequence>
<proteinExistence type="predicted"/>
<dbReference type="EMBL" id="JANLCK010000016">
    <property type="protein sequence ID" value="MCS5727902.1"/>
    <property type="molecule type" value="Genomic_DNA"/>
</dbReference>
<dbReference type="RefSeq" id="WP_259530993.1">
    <property type="nucleotide sequence ID" value="NZ_JANLCK010000016.1"/>
</dbReference>
<dbReference type="Pfam" id="PF04230">
    <property type="entry name" value="PS_pyruv_trans"/>
    <property type="match status" value="1"/>
</dbReference>
<reference evidence="2" key="1">
    <citation type="submission" date="2022-08" db="EMBL/GenBank/DDBJ databases">
        <authorList>
            <person name="Deng Y."/>
            <person name="Han X.-F."/>
            <person name="Zhang Y.-Q."/>
        </authorList>
    </citation>
    <scope>NUCLEOTIDE SEQUENCE</scope>
    <source>
        <strain evidence="2">CPCC 203407</strain>
    </source>
</reference>
<evidence type="ECO:0000313" key="2">
    <source>
        <dbReference type="EMBL" id="MCS5727902.1"/>
    </source>
</evidence>
<organism evidence="2 3">
    <name type="scientific">Herbiconiux oxytropis</name>
    <dbReference type="NCBI Taxonomy" id="2970915"/>
    <lineage>
        <taxon>Bacteria</taxon>
        <taxon>Bacillati</taxon>
        <taxon>Actinomycetota</taxon>
        <taxon>Actinomycetes</taxon>
        <taxon>Micrococcales</taxon>
        <taxon>Microbacteriaceae</taxon>
        <taxon>Herbiconiux</taxon>
    </lineage>
</organism>
<comment type="caution">
    <text evidence="2">The sequence shown here is derived from an EMBL/GenBank/DDBJ whole genome shotgun (WGS) entry which is preliminary data.</text>
</comment>
<dbReference type="AlphaFoldDB" id="A0AA41XGR9"/>
<evidence type="ECO:0000259" key="1">
    <source>
        <dbReference type="Pfam" id="PF04230"/>
    </source>
</evidence>
<gene>
    <name evidence="2" type="ORF">N1028_18550</name>
</gene>
<protein>
    <submittedName>
        <fullName evidence="2">Polysaccharide pyruvyl transferase family protein</fullName>
    </submittedName>
</protein>
<dbReference type="GO" id="GO:0016740">
    <property type="term" value="F:transferase activity"/>
    <property type="evidence" value="ECO:0007669"/>
    <property type="project" value="UniProtKB-KW"/>
</dbReference>
<name>A0AA41XGR9_9MICO</name>
<accession>A0AA41XGR9</accession>